<evidence type="ECO:0000313" key="1">
    <source>
        <dbReference type="EMBL" id="KWV86330.1"/>
    </source>
</evidence>
<dbReference type="Proteomes" id="UP000061348">
    <property type="component" value="Unassembled WGS sequence"/>
</dbReference>
<reference evidence="1 2" key="1">
    <citation type="submission" date="2015-05" db="EMBL/GenBank/DDBJ databases">
        <title>A genomic and transcriptomic approach to investigate the blue pigment phenotype in Pseudomonas fluorescens.</title>
        <authorList>
            <person name="Andreani N.A."/>
            <person name="Cardazzo B."/>
        </authorList>
    </citation>
    <scope>NUCLEOTIDE SEQUENCE [LARGE SCALE GENOMIC DNA]</scope>
    <source>
        <strain evidence="1 2">Ps_22</strain>
    </source>
</reference>
<gene>
    <name evidence="1" type="ORF">PFLmoz3_04022</name>
</gene>
<sequence length="96" mass="10994">MVRAASRWYLACQAAPRAQAIASNHRVTKTMEPGIFGRSPQLRPLLIIGIIAPITASSTNRNNWVCRRLVLMRFSMRRTPRIITTRQRSKPRLPLK</sequence>
<proteinExistence type="predicted"/>
<dbReference type="EMBL" id="LCYA01000096">
    <property type="protein sequence ID" value="KWV86330.1"/>
    <property type="molecule type" value="Genomic_DNA"/>
</dbReference>
<organism evidence="1 2">
    <name type="scientific">Pseudomonas fluorescens</name>
    <dbReference type="NCBI Taxonomy" id="294"/>
    <lineage>
        <taxon>Bacteria</taxon>
        <taxon>Pseudomonadati</taxon>
        <taxon>Pseudomonadota</taxon>
        <taxon>Gammaproteobacteria</taxon>
        <taxon>Pseudomonadales</taxon>
        <taxon>Pseudomonadaceae</taxon>
        <taxon>Pseudomonas</taxon>
    </lineage>
</organism>
<dbReference type="PATRIC" id="fig|294.194.peg.4459"/>
<comment type="caution">
    <text evidence="1">The sequence shown here is derived from an EMBL/GenBank/DDBJ whole genome shotgun (WGS) entry which is preliminary data.</text>
</comment>
<dbReference type="AlphaFoldDB" id="A0A109LES9"/>
<evidence type="ECO:0000313" key="2">
    <source>
        <dbReference type="Proteomes" id="UP000061348"/>
    </source>
</evidence>
<name>A0A109LES9_PSEFL</name>
<protein>
    <submittedName>
        <fullName evidence="1">Uncharacterized protein</fullName>
    </submittedName>
</protein>
<accession>A0A109LES9</accession>